<evidence type="ECO:0000313" key="7">
    <source>
        <dbReference type="EMBL" id="PRZ41457.1"/>
    </source>
</evidence>
<dbReference type="Proteomes" id="UP000237752">
    <property type="component" value="Unassembled WGS sequence"/>
</dbReference>
<dbReference type="RefSeq" id="WP_106349220.1">
    <property type="nucleotide sequence ID" value="NZ_PVUE01000009.1"/>
</dbReference>
<dbReference type="GO" id="GO:0010436">
    <property type="term" value="F:carotenoid dioxygenase activity"/>
    <property type="evidence" value="ECO:0007669"/>
    <property type="project" value="TreeGrafter"/>
</dbReference>
<evidence type="ECO:0000256" key="5">
    <source>
        <dbReference type="PIRSR" id="PIRSR604294-1"/>
    </source>
</evidence>
<dbReference type="GO" id="GO:0046872">
    <property type="term" value="F:metal ion binding"/>
    <property type="evidence" value="ECO:0007669"/>
    <property type="project" value="UniProtKB-KW"/>
</dbReference>
<feature type="binding site" evidence="5">
    <location>
        <position position="296"/>
    </location>
    <ligand>
        <name>Fe cation</name>
        <dbReference type="ChEBI" id="CHEBI:24875"/>
        <note>catalytic</note>
    </ligand>
</feature>
<keyword evidence="6 7" id="KW-0223">Dioxygenase</keyword>
<dbReference type="EMBL" id="PVUE01000009">
    <property type="protein sequence ID" value="PRZ41457.1"/>
    <property type="molecule type" value="Genomic_DNA"/>
</dbReference>
<dbReference type="AlphaFoldDB" id="A0A2T0ZYZ4"/>
<organism evidence="7 8">
    <name type="scientific">Antricoccus suffuscus</name>
    <dbReference type="NCBI Taxonomy" id="1629062"/>
    <lineage>
        <taxon>Bacteria</taxon>
        <taxon>Bacillati</taxon>
        <taxon>Actinomycetota</taxon>
        <taxon>Actinomycetes</taxon>
        <taxon>Geodermatophilales</taxon>
        <taxon>Antricoccaceae</taxon>
        <taxon>Antricoccus</taxon>
    </lineage>
</organism>
<comment type="similarity">
    <text evidence="1 6">Belongs to the carotenoid oxygenase family.</text>
</comment>
<keyword evidence="8" id="KW-1185">Reference proteome</keyword>
<comment type="cofactor">
    <cofactor evidence="5 6">
        <name>Fe(2+)</name>
        <dbReference type="ChEBI" id="CHEBI:29033"/>
    </cofactor>
    <text evidence="5 6">Binds 1 Fe(2+) ion per subunit.</text>
</comment>
<evidence type="ECO:0000256" key="6">
    <source>
        <dbReference type="RuleBase" id="RU364048"/>
    </source>
</evidence>
<gene>
    <name evidence="7" type="ORF">CLV47_1094</name>
</gene>
<feature type="binding site" evidence="5">
    <location>
        <position position="469"/>
    </location>
    <ligand>
        <name>Fe cation</name>
        <dbReference type="ChEBI" id="CHEBI:24875"/>
        <note>catalytic</note>
    </ligand>
</feature>
<accession>A0A2T0ZYZ4</accession>
<feature type="binding site" evidence="5">
    <location>
        <position position="184"/>
    </location>
    <ligand>
        <name>Fe cation</name>
        <dbReference type="ChEBI" id="CHEBI:24875"/>
        <note>catalytic</note>
    </ligand>
</feature>
<proteinExistence type="inferred from homology"/>
<keyword evidence="2 5" id="KW-0479">Metal-binding</keyword>
<comment type="caution">
    <text evidence="7">The sequence shown here is derived from an EMBL/GenBank/DDBJ whole genome shotgun (WGS) entry which is preliminary data.</text>
</comment>
<dbReference type="PANTHER" id="PTHR10543">
    <property type="entry name" value="BETA-CAROTENE DIOXYGENASE"/>
    <property type="match status" value="1"/>
</dbReference>
<reference evidence="7 8" key="1">
    <citation type="submission" date="2018-03" db="EMBL/GenBank/DDBJ databases">
        <title>Genomic Encyclopedia of Archaeal and Bacterial Type Strains, Phase II (KMG-II): from individual species to whole genera.</title>
        <authorList>
            <person name="Goeker M."/>
        </authorList>
    </citation>
    <scope>NUCLEOTIDE SEQUENCE [LARGE SCALE GENOMIC DNA]</scope>
    <source>
        <strain evidence="7 8">DSM 100065</strain>
    </source>
</reference>
<keyword evidence="4 5" id="KW-0408">Iron</keyword>
<evidence type="ECO:0000256" key="4">
    <source>
        <dbReference type="ARBA" id="ARBA00023004"/>
    </source>
</evidence>
<dbReference type="Pfam" id="PF03055">
    <property type="entry name" value="RPE65"/>
    <property type="match status" value="1"/>
</dbReference>
<dbReference type="PANTHER" id="PTHR10543:SF89">
    <property type="entry name" value="CAROTENOID 9,10(9',10')-CLEAVAGE DIOXYGENASE 1"/>
    <property type="match status" value="1"/>
</dbReference>
<dbReference type="GO" id="GO:0016121">
    <property type="term" value="P:carotene catabolic process"/>
    <property type="evidence" value="ECO:0007669"/>
    <property type="project" value="TreeGrafter"/>
</dbReference>
<dbReference type="EC" id="1.13.11.-" evidence="6"/>
<evidence type="ECO:0000256" key="2">
    <source>
        <dbReference type="ARBA" id="ARBA00022723"/>
    </source>
</evidence>
<sequence>MNALPAHDRPALGLVDAAADPHLSGAFEPVVDEVELPGLTVIGELPVELNGMYVRNGPNPRFTPLGSYLYPIDGDGMVHRMQIADGTAAYSNRFVRTPAMDLEEQRGRALWPGIMSGGGLPDPADVGPDLAYVTRDIPDVNIVRHAGRILALAESANPFCLSPDVRTVGRELFDGAIPLGITAHPKIDPVTGEMFVFCYMEEPPYLTWSVLGPDGGVVRAPTPVSGVDTSFMIHDMALTSTAVVLFLAPLLIDVAAMMSGGSPLSWRPELGTRIAIIPRDGGAVRWVSDEAFWLWHTANAFDLDDGRLVVDYVQYDHPGMGLSTLPKTTSLIRATIDPGAGNVTRATVDEASIEFPRIDDRRMGQEHDWIAVAAETGRRELPHGTGDAIRWYRPSDGTMLQWTADDLLLGEPTFAARPGDPDPDHGWWMTFATEPNGSESWFLLVPAADPASGPVARVRIPVRVPLGLHGNWLPDEE</sequence>
<evidence type="ECO:0000313" key="8">
    <source>
        <dbReference type="Proteomes" id="UP000237752"/>
    </source>
</evidence>
<evidence type="ECO:0000256" key="3">
    <source>
        <dbReference type="ARBA" id="ARBA00023002"/>
    </source>
</evidence>
<keyword evidence="3 6" id="KW-0560">Oxidoreductase</keyword>
<feature type="binding site" evidence="5">
    <location>
        <position position="234"/>
    </location>
    <ligand>
        <name>Fe cation</name>
        <dbReference type="ChEBI" id="CHEBI:24875"/>
        <note>catalytic</note>
    </ligand>
</feature>
<name>A0A2T0ZYZ4_9ACTN</name>
<dbReference type="InterPro" id="IPR004294">
    <property type="entry name" value="Carotenoid_Oase"/>
</dbReference>
<protein>
    <recommendedName>
        <fullName evidence="6">Dioxygenase</fullName>
        <ecNumber evidence="6">1.13.11.-</ecNumber>
    </recommendedName>
</protein>
<dbReference type="OrthoDB" id="6636843at2"/>
<evidence type="ECO:0000256" key="1">
    <source>
        <dbReference type="ARBA" id="ARBA00006787"/>
    </source>
</evidence>